<dbReference type="EMBL" id="BOMW01000052">
    <property type="protein sequence ID" value="GIF07603.1"/>
    <property type="molecule type" value="Genomic_DNA"/>
</dbReference>
<dbReference type="SUPFAM" id="SSF56349">
    <property type="entry name" value="DNA breaking-rejoining enzymes"/>
    <property type="match status" value="1"/>
</dbReference>
<name>A0A919NAM7_9ACTN</name>
<feature type="region of interest" description="Disordered" evidence="2">
    <location>
        <begin position="1"/>
        <end position="36"/>
    </location>
</feature>
<feature type="domain" description="Tyr recombinase" evidence="3">
    <location>
        <begin position="1"/>
        <end position="90"/>
    </location>
</feature>
<dbReference type="InterPro" id="IPR013762">
    <property type="entry name" value="Integrase-like_cat_sf"/>
</dbReference>
<evidence type="ECO:0000259" key="3">
    <source>
        <dbReference type="PROSITE" id="PS51898"/>
    </source>
</evidence>
<dbReference type="GO" id="GO:0015074">
    <property type="term" value="P:DNA integration"/>
    <property type="evidence" value="ECO:0007669"/>
    <property type="project" value="InterPro"/>
</dbReference>
<dbReference type="AlphaFoldDB" id="A0A919NAM7"/>
<dbReference type="GO" id="GO:0006310">
    <property type="term" value="P:DNA recombination"/>
    <property type="evidence" value="ECO:0007669"/>
    <property type="project" value="UniProtKB-KW"/>
</dbReference>
<evidence type="ECO:0000313" key="5">
    <source>
        <dbReference type="Proteomes" id="UP000629619"/>
    </source>
</evidence>
<proteinExistence type="predicted"/>
<dbReference type="GO" id="GO:0003677">
    <property type="term" value="F:DNA binding"/>
    <property type="evidence" value="ECO:0007669"/>
    <property type="project" value="InterPro"/>
</dbReference>
<keyword evidence="5" id="KW-1185">Reference proteome</keyword>
<comment type="caution">
    <text evidence="4">The sequence shown here is derived from an EMBL/GenBank/DDBJ whole genome shotgun (WGS) entry which is preliminary data.</text>
</comment>
<protein>
    <recommendedName>
        <fullName evidence="3">Tyr recombinase domain-containing protein</fullName>
    </recommendedName>
</protein>
<gene>
    <name evidence="4" type="ORF">Asi03nite_51410</name>
</gene>
<dbReference type="Pfam" id="PF00589">
    <property type="entry name" value="Phage_integrase"/>
    <property type="match status" value="1"/>
</dbReference>
<reference evidence="4" key="1">
    <citation type="submission" date="2021-01" db="EMBL/GenBank/DDBJ databases">
        <title>Whole genome shotgun sequence of Actinoplanes siamensis NBRC 109076.</title>
        <authorList>
            <person name="Komaki H."/>
            <person name="Tamura T."/>
        </authorList>
    </citation>
    <scope>NUCLEOTIDE SEQUENCE</scope>
    <source>
        <strain evidence="4">NBRC 109076</strain>
    </source>
</reference>
<evidence type="ECO:0000256" key="1">
    <source>
        <dbReference type="ARBA" id="ARBA00023172"/>
    </source>
</evidence>
<feature type="compositionally biased region" description="Basic residues" evidence="2">
    <location>
        <begin position="101"/>
        <end position="113"/>
    </location>
</feature>
<sequence length="131" mass="13942">MVTGDPRFAPAGATAPTGPRKHAVRAGLPPNRAGLPPVRLHDLRHGAASLVHEAGADLKTLQDLLGRSSIVVTTDTYTSVLPDSQRRCADATAALALAAARHTRKRIKEKPRRTGPQAAKKNNTFGEATRR</sequence>
<dbReference type="Gene3D" id="1.10.443.10">
    <property type="entry name" value="Intergrase catalytic core"/>
    <property type="match status" value="1"/>
</dbReference>
<evidence type="ECO:0000313" key="4">
    <source>
        <dbReference type="EMBL" id="GIF07603.1"/>
    </source>
</evidence>
<feature type="compositionally biased region" description="Low complexity" evidence="2">
    <location>
        <begin position="9"/>
        <end position="18"/>
    </location>
</feature>
<dbReference type="InterPro" id="IPR011010">
    <property type="entry name" value="DNA_brk_join_enz"/>
</dbReference>
<dbReference type="Proteomes" id="UP000629619">
    <property type="component" value="Unassembled WGS sequence"/>
</dbReference>
<feature type="region of interest" description="Disordered" evidence="2">
    <location>
        <begin position="101"/>
        <end position="131"/>
    </location>
</feature>
<keyword evidence="1" id="KW-0233">DNA recombination</keyword>
<accession>A0A919NAM7</accession>
<evidence type="ECO:0000256" key="2">
    <source>
        <dbReference type="SAM" id="MobiDB-lite"/>
    </source>
</evidence>
<dbReference type="InterPro" id="IPR002104">
    <property type="entry name" value="Integrase_catalytic"/>
</dbReference>
<organism evidence="4 5">
    <name type="scientific">Actinoplanes siamensis</name>
    <dbReference type="NCBI Taxonomy" id="1223317"/>
    <lineage>
        <taxon>Bacteria</taxon>
        <taxon>Bacillati</taxon>
        <taxon>Actinomycetota</taxon>
        <taxon>Actinomycetes</taxon>
        <taxon>Micromonosporales</taxon>
        <taxon>Micromonosporaceae</taxon>
        <taxon>Actinoplanes</taxon>
    </lineage>
</organism>
<feature type="compositionally biased region" description="Polar residues" evidence="2">
    <location>
        <begin position="120"/>
        <end position="131"/>
    </location>
</feature>
<dbReference type="PROSITE" id="PS51898">
    <property type="entry name" value="TYR_RECOMBINASE"/>
    <property type="match status" value="1"/>
</dbReference>